<dbReference type="Gene3D" id="3.40.50.1110">
    <property type="entry name" value="SGNH hydrolase"/>
    <property type="match status" value="1"/>
</dbReference>
<dbReference type="InterPro" id="IPR036514">
    <property type="entry name" value="SGNH_hydro_sf"/>
</dbReference>
<sequence>MYNISDNTRSLAAELAEKIISGDQPGTWLPYLQPADAGGGFVTDPDRLFAASPQALAGKIGIWVADTVEGQPCYVRDSAKVADWRLWSNRHLIPATDTRKRIVLLGESVARGYFYDPFYCPAMELQQQLNTALPQAEVIDLAKSGMVLEELEVMFRSCMQLQPAAVVIFAGNNWTYALKEIAYGAAHIEEMTQALLQHDYNAARHFLENQLQDVIAAFMKRIAATAEQYKVPIIFVIPEFNLADWKSTDKETTASRLAEDLTNRFLETAAAARQMKAAGNWTALQPLAAALIQLDGVNPLGYELMAACMLAGNQPADARKYLEQARDTVVFNRVENHSPRCLTVTRKAILRAAAAYRFTVVDLPEVFKALSPNGIPGREFFLDYCHLTDTGIKAAMQATAAALAPLLGATTGVTAADNTAAPDPEHRALAYLFAASLNARFGQPEDILLHHCRKGVAISDAAAKFISLYASLSNRRLSTPLCKSYEQITLEKMAEQYNKGTGLLHGVARKQMDHVLVDCMVNALKEKGMDLSEQVSRLRAKEHSVRQGSVNLLDSFYNLFNSYVLTGEQDTHYTASRPQSSFILMADNTAPVQVKITFRVKNKPHGTVRLWVNGSMVMEAAATENWQTHMPEVPATVLKNGLNDLQLEWPAVVPAGDSVFSETPLRPFASMQALRHSLRLYPVFGEIHTFTVSA</sequence>
<dbReference type="Proteomes" id="UP000198984">
    <property type="component" value="Unassembled WGS sequence"/>
</dbReference>
<dbReference type="STRING" id="573321.SAMN04488505_11520"/>
<accession>A0A1H8KF72</accession>
<gene>
    <name evidence="1" type="ORF">SAMN04488505_11520</name>
</gene>
<dbReference type="OrthoDB" id="9046326at2"/>
<dbReference type="GO" id="GO:0016788">
    <property type="term" value="F:hydrolase activity, acting on ester bonds"/>
    <property type="evidence" value="ECO:0007669"/>
    <property type="project" value="UniProtKB-ARBA"/>
</dbReference>
<dbReference type="AlphaFoldDB" id="A0A1H8KF72"/>
<name>A0A1H8KF72_9BACT</name>
<organism evidence="1 2">
    <name type="scientific">Chitinophaga rupis</name>
    <dbReference type="NCBI Taxonomy" id="573321"/>
    <lineage>
        <taxon>Bacteria</taxon>
        <taxon>Pseudomonadati</taxon>
        <taxon>Bacteroidota</taxon>
        <taxon>Chitinophagia</taxon>
        <taxon>Chitinophagales</taxon>
        <taxon>Chitinophagaceae</taxon>
        <taxon>Chitinophaga</taxon>
    </lineage>
</organism>
<evidence type="ECO:0000313" key="2">
    <source>
        <dbReference type="Proteomes" id="UP000198984"/>
    </source>
</evidence>
<dbReference type="EMBL" id="FOBB01000015">
    <property type="protein sequence ID" value="SEN91417.1"/>
    <property type="molecule type" value="Genomic_DNA"/>
</dbReference>
<evidence type="ECO:0000313" key="1">
    <source>
        <dbReference type="EMBL" id="SEN91417.1"/>
    </source>
</evidence>
<keyword evidence="2" id="KW-1185">Reference proteome</keyword>
<dbReference type="SUPFAM" id="SSF52266">
    <property type="entry name" value="SGNH hydrolase"/>
    <property type="match status" value="1"/>
</dbReference>
<proteinExistence type="predicted"/>
<reference evidence="1 2" key="1">
    <citation type="submission" date="2016-10" db="EMBL/GenBank/DDBJ databases">
        <authorList>
            <person name="de Groot N.N."/>
        </authorList>
    </citation>
    <scope>NUCLEOTIDE SEQUENCE [LARGE SCALE GENOMIC DNA]</scope>
    <source>
        <strain evidence="1 2">DSM 21039</strain>
    </source>
</reference>
<protein>
    <submittedName>
        <fullName evidence="1">Uncharacterized protein</fullName>
    </submittedName>
</protein>
<dbReference type="RefSeq" id="WP_089921351.1">
    <property type="nucleotide sequence ID" value="NZ_FOBB01000015.1"/>
</dbReference>